<sequence>MAASSPALSNHSSDSAMAPAPSGPTANAAVLSSLQTTNASKNLRGLNKPKCIKCGNVARSSILINHFSEKRPGNPTETTLLLHWPSIVGFTSVHSSHAKAAARKRKIPVIYMEVPDAYWIFLKGGSTLPEKLPSSGSPVVDQQSTEASHPGSSHRATSLRQLSSNFAQFNNLQTPLRSRRPVTRKEAQVINEWRFMKLKEYRDSNIAAENEAFDRYMQNVGLLEEVFAVNSAEDEKNEDGSAEDDNEAMINQLKLQLRSDPIRIENTRKRMQYVVDQGLRKLESGDNATDLSDLDALGKKKKAKTAEAEHVVAFTELIDKLKKARNEEDLKACWEMKSQLFNQPKKEKQAETDDAEASIEQNSKASVVPPTMPSGISPPKWFTTATVDDEELCQLNAEFDSLEDIEEL</sequence>
<reference evidence="2" key="1">
    <citation type="submission" date="2023-12" db="EMBL/GenBank/DDBJ databases">
        <title>Genome assembly of Anisodus tanguticus.</title>
        <authorList>
            <person name="Wang Y.-J."/>
        </authorList>
    </citation>
    <scope>NUCLEOTIDE SEQUENCE</scope>
    <source>
        <strain evidence="2">KB-2021</strain>
        <tissue evidence="2">Leaf</tissue>
    </source>
</reference>
<comment type="caution">
    <text evidence="2">The sequence shown here is derived from an EMBL/GenBank/DDBJ whole genome shotgun (WGS) entry which is preliminary data.</text>
</comment>
<feature type="region of interest" description="Disordered" evidence="1">
    <location>
        <begin position="132"/>
        <end position="158"/>
    </location>
</feature>
<keyword evidence="3" id="KW-1185">Reference proteome</keyword>
<evidence type="ECO:0000313" key="3">
    <source>
        <dbReference type="Proteomes" id="UP001291623"/>
    </source>
</evidence>
<organism evidence="2 3">
    <name type="scientific">Anisodus tanguticus</name>
    <dbReference type="NCBI Taxonomy" id="243964"/>
    <lineage>
        <taxon>Eukaryota</taxon>
        <taxon>Viridiplantae</taxon>
        <taxon>Streptophyta</taxon>
        <taxon>Embryophyta</taxon>
        <taxon>Tracheophyta</taxon>
        <taxon>Spermatophyta</taxon>
        <taxon>Magnoliopsida</taxon>
        <taxon>eudicotyledons</taxon>
        <taxon>Gunneridae</taxon>
        <taxon>Pentapetalae</taxon>
        <taxon>asterids</taxon>
        <taxon>lamiids</taxon>
        <taxon>Solanales</taxon>
        <taxon>Solanaceae</taxon>
        <taxon>Solanoideae</taxon>
        <taxon>Hyoscyameae</taxon>
        <taxon>Anisodus</taxon>
    </lineage>
</organism>
<evidence type="ECO:0000256" key="1">
    <source>
        <dbReference type="SAM" id="MobiDB-lite"/>
    </source>
</evidence>
<dbReference type="Proteomes" id="UP001291623">
    <property type="component" value="Unassembled WGS sequence"/>
</dbReference>
<dbReference type="PANTHER" id="PTHR35696">
    <property type="entry name" value="ELECTRON CARRIER/IRON ION-BINDING PROTEIN"/>
    <property type="match status" value="1"/>
</dbReference>
<dbReference type="EMBL" id="JAVYJV010000008">
    <property type="protein sequence ID" value="KAK4364523.1"/>
    <property type="molecule type" value="Genomic_DNA"/>
</dbReference>
<feature type="compositionally biased region" description="Polar residues" evidence="1">
    <location>
        <begin position="134"/>
        <end position="158"/>
    </location>
</feature>
<accession>A0AAE1VC83</accession>
<proteinExistence type="predicted"/>
<dbReference type="PANTHER" id="PTHR35696:SF1">
    <property type="entry name" value="ELECTRON CARRIER_IRON ION-BINDING PROTEIN"/>
    <property type="match status" value="1"/>
</dbReference>
<protein>
    <submittedName>
        <fullName evidence="2">Uncharacterized protein</fullName>
    </submittedName>
</protein>
<gene>
    <name evidence="2" type="ORF">RND71_015881</name>
</gene>
<feature type="region of interest" description="Disordered" evidence="1">
    <location>
        <begin position="343"/>
        <end position="380"/>
    </location>
</feature>
<dbReference type="AlphaFoldDB" id="A0AAE1VC83"/>
<feature type="compositionally biased region" description="Polar residues" evidence="1">
    <location>
        <begin position="1"/>
        <end position="15"/>
    </location>
</feature>
<evidence type="ECO:0000313" key="2">
    <source>
        <dbReference type="EMBL" id="KAK4364523.1"/>
    </source>
</evidence>
<name>A0AAE1VC83_9SOLA</name>
<feature type="region of interest" description="Disordered" evidence="1">
    <location>
        <begin position="1"/>
        <end position="27"/>
    </location>
</feature>